<protein>
    <submittedName>
        <fullName evidence="2">Aspartyl-tRNA(Asn)/glutamyl-tRNA(Gln) amidotransferase subunit A</fullName>
    </submittedName>
</protein>
<accession>A0A4R3M7Z5</accession>
<keyword evidence="3" id="KW-1185">Reference proteome</keyword>
<dbReference type="InterPro" id="IPR023631">
    <property type="entry name" value="Amidase_dom"/>
</dbReference>
<dbReference type="OrthoDB" id="112488at2"/>
<proteinExistence type="predicted"/>
<dbReference type="EMBL" id="SMAJ01000003">
    <property type="protein sequence ID" value="TCT09614.1"/>
    <property type="molecule type" value="Genomic_DNA"/>
</dbReference>
<dbReference type="RefSeq" id="WP_132580383.1">
    <property type="nucleotide sequence ID" value="NZ_SMAJ01000003.1"/>
</dbReference>
<dbReference type="GO" id="GO:0016740">
    <property type="term" value="F:transferase activity"/>
    <property type="evidence" value="ECO:0007669"/>
    <property type="project" value="UniProtKB-KW"/>
</dbReference>
<dbReference type="InterPro" id="IPR000120">
    <property type="entry name" value="Amidase"/>
</dbReference>
<reference evidence="2 3" key="1">
    <citation type="submission" date="2019-03" db="EMBL/GenBank/DDBJ databases">
        <title>Genomic Encyclopedia of Type Strains, Phase IV (KMG-IV): sequencing the most valuable type-strain genomes for metagenomic binning, comparative biology and taxonomic classification.</title>
        <authorList>
            <person name="Goeker M."/>
        </authorList>
    </citation>
    <scope>NUCLEOTIDE SEQUENCE [LARGE SCALE GENOMIC DNA]</scope>
    <source>
        <strain evidence="2 3">DSM 24591</strain>
    </source>
</reference>
<name>A0A4R3M7Z5_9BURK</name>
<organism evidence="2 3">
    <name type="scientific">Paralcaligenes ureilyticus</name>
    <dbReference type="NCBI Taxonomy" id="627131"/>
    <lineage>
        <taxon>Bacteria</taxon>
        <taxon>Pseudomonadati</taxon>
        <taxon>Pseudomonadota</taxon>
        <taxon>Betaproteobacteria</taxon>
        <taxon>Burkholderiales</taxon>
        <taxon>Alcaligenaceae</taxon>
        <taxon>Paralcaligenes</taxon>
    </lineage>
</organism>
<dbReference type="Pfam" id="PF01425">
    <property type="entry name" value="Amidase"/>
    <property type="match status" value="1"/>
</dbReference>
<dbReference type="Gene3D" id="3.90.1300.10">
    <property type="entry name" value="Amidase signature (AS) domain"/>
    <property type="match status" value="1"/>
</dbReference>
<evidence type="ECO:0000259" key="1">
    <source>
        <dbReference type="Pfam" id="PF01425"/>
    </source>
</evidence>
<evidence type="ECO:0000313" key="2">
    <source>
        <dbReference type="EMBL" id="TCT09614.1"/>
    </source>
</evidence>
<dbReference type="InterPro" id="IPR020556">
    <property type="entry name" value="Amidase_CS"/>
</dbReference>
<gene>
    <name evidence="2" type="ORF">EDC26_103233</name>
</gene>
<dbReference type="PANTHER" id="PTHR11895:SF176">
    <property type="entry name" value="AMIDASE AMID-RELATED"/>
    <property type="match status" value="1"/>
</dbReference>
<keyword evidence="2" id="KW-0808">Transferase</keyword>
<feature type="domain" description="Amidase" evidence="1">
    <location>
        <begin position="21"/>
        <end position="435"/>
    </location>
</feature>
<comment type="caution">
    <text evidence="2">The sequence shown here is derived from an EMBL/GenBank/DDBJ whole genome shotgun (WGS) entry which is preliminary data.</text>
</comment>
<dbReference type="PANTHER" id="PTHR11895">
    <property type="entry name" value="TRANSAMIDASE"/>
    <property type="match status" value="1"/>
</dbReference>
<dbReference type="SUPFAM" id="SSF75304">
    <property type="entry name" value="Amidase signature (AS) enzymes"/>
    <property type="match status" value="1"/>
</dbReference>
<dbReference type="InterPro" id="IPR036928">
    <property type="entry name" value="AS_sf"/>
</dbReference>
<sequence length="531" mass="57907">MECTVFEAADLIRKRVVSPVELTRSVLERITDLNPTIRAFITVTPEHALAQATSAERELMLGRVRGPLHGVPFALKDIIDTAGIPTTGHSKVGMHRVPSADAILVRRLYDAGAILVGKLATFEYAHGGHSEHTPWPEPRNPWHLDYATGGSSSGSAAAVASRMVPFAIGTDTGGSIRIPAGATGIAGFKPTYGLINRTGVMTNSFTFDHCGPMARTAEDCALVLQALTGHNEPHPDSAHSSGLDLSQDLRGLRVGLVRHFWEDDLQLDCAAVAAVESAVEVLVKCGASVETARMAPLREYNDVKWVIGESEIFAVHVEQLQARMTEYGSAFLSKTLAGSLFDAVDYICAQRERRRLLDQMKHLYERYDVLLTAGGNPARLRGEYRVLNAWKVSSIYTPFSVTGAPAISVCAGFTTEGLPLSIQIAGRPFEDWRVLRVAHAYEKATGWYKRTPPADTLPTSLVVPSTTNEEVGETSSSVQQLVRHSLERAGLQMDEVLFRQLCAVAPFAFAMGERIRRSHHRGVDPALFPFD</sequence>
<evidence type="ECO:0000313" key="3">
    <source>
        <dbReference type="Proteomes" id="UP000295525"/>
    </source>
</evidence>
<dbReference type="AlphaFoldDB" id="A0A4R3M7Z5"/>
<dbReference type="Proteomes" id="UP000295525">
    <property type="component" value="Unassembled WGS sequence"/>
</dbReference>
<dbReference type="PROSITE" id="PS00571">
    <property type="entry name" value="AMIDASES"/>
    <property type="match status" value="1"/>
</dbReference>